<comment type="caution">
    <text evidence="2">The sequence shown here is derived from an EMBL/GenBank/DDBJ whole genome shotgun (WGS) entry which is preliminary data.</text>
</comment>
<keyword evidence="1" id="KW-1133">Transmembrane helix</keyword>
<dbReference type="AlphaFoldDB" id="A0A0C2N0A9"/>
<proteinExistence type="predicted"/>
<evidence type="ECO:0000313" key="2">
    <source>
        <dbReference type="EMBL" id="KII69810.1"/>
    </source>
</evidence>
<organism evidence="2 3">
    <name type="scientific">Thelohanellus kitauei</name>
    <name type="common">Myxosporean</name>
    <dbReference type="NCBI Taxonomy" id="669202"/>
    <lineage>
        <taxon>Eukaryota</taxon>
        <taxon>Metazoa</taxon>
        <taxon>Cnidaria</taxon>
        <taxon>Myxozoa</taxon>
        <taxon>Myxosporea</taxon>
        <taxon>Bivalvulida</taxon>
        <taxon>Platysporina</taxon>
        <taxon>Myxobolidae</taxon>
        <taxon>Thelohanellus</taxon>
    </lineage>
</organism>
<protein>
    <submittedName>
        <fullName evidence="2">Uncharacterized protein</fullName>
    </submittedName>
</protein>
<dbReference type="EMBL" id="JWZT01002273">
    <property type="protein sequence ID" value="KII69810.1"/>
    <property type="molecule type" value="Genomic_DNA"/>
</dbReference>
<reference evidence="2 3" key="1">
    <citation type="journal article" date="2014" name="Genome Biol. Evol.">
        <title>The genome of the myxosporean Thelohanellus kitauei shows adaptations to nutrient acquisition within its fish host.</title>
        <authorList>
            <person name="Yang Y."/>
            <person name="Xiong J."/>
            <person name="Zhou Z."/>
            <person name="Huo F."/>
            <person name="Miao W."/>
            <person name="Ran C."/>
            <person name="Liu Y."/>
            <person name="Zhang J."/>
            <person name="Feng J."/>
            <person name="Wang M."/>
            <person name="Wang M."/>
            <person name="Wang L."/>
            <person name="Yao B."/>
        </authorList>
    </citation>
    <scope>NUCLEOTIDE SEQUENCE [LARGE SCALE GENOMIC DNA]</scope>
    <source>
        <strain evidence="2">Wuqing</strain>
    </source>
</reference>
<evidence type="ECO:0000313" key="3">
    <source>
        <dbReference type="Proteomes" id="UP000031668"/>
    </source>
</evidence>
<keyword evidence="1" id="KW-0472">Membrane</keyword>
<feature type="transmembrane region" description="Helical" evidence="1">
    <location>
        <begin position="130"/>
        <end position="151"/>
    </location>
</feature>
<accession>A0A0C2N0A9</accession>
<dbReference type="Proteomes" id="UP000031668">
    <property type="component" value="Unassembled WGS sequence"/>
</dbReference>
<sequence length="159" mass="17724">MSEIFSETIGIKSLRRNKRDINLFMVEIAFQLVLSPQTVNFEINFSPLKAISSCVNVYLLPRIRGKLTINNTLRRKSQSILAHSSSCEKEVRLSVASDSEGSGRRPKGSAQEQSPHKCALQAAITCNASSVLYCLMYFWALVHILSSWAFAAQSTSQRP</sequence>
<name>A0A0C2N0A9_THEKT</name>
<keyword evidence="3" id="KW-1185">Reference proteome</keyword>
<evidence type="ECO:0000256" key="1">
    <source>
        <dbReference type="SAM" id="Phobius"/>
    </source>
</evidence>
<keyword evidence="1" id="KW-0812">Transmembrane</keyword>
<gene>
    <name evidence="2" type="ORF">RF11_05914</name>
</gene>